<dbReference type="InterPro" id="IPR036188">
    <property type="entry name" value="FAD/NAD-bd_sf"/>
</dbReference>
<organism evidence="3">
    <name type="scientific">Candidatus Caldatribacterium californiense</name>
    <dbReference type="NCBI Taxonomy" id="1454726"/>
    <lineage>
        <taxon>Bacteria</taxon>
        <taxon>Pseudomonadati</taxon>
        <taxon>Atribacterota</taxon>
        <taxon>Atribacteria</taxon>
        <taxon>Atribacterales</taxon>
        <taxon>Candidatus Caldatribacteriaceae</taxon>
        <taxon>Candidatus Caldatribacterium</taxon>
    </lineage>
</organism>
<reference evidence="3" key="1">
    <citation type="journal article" date="2020" name="mSystems">
        <title>Genome- and Community-Level Interaction Insights into Carbon Utilization and Element Cycling Functions of Hydrothermarchaeota in Hydrothermal Sediment.</title>
        <authorList>
            <person name="Zhou Z."/>
            <person name="Liu Y."/>
            <person name="Xu W."/>
            <person name="Pan J."/>
            <person name="Luo Z.H."/>
            <person name="Li M."/>
        </authorList>
    </citation>
    <scope>NUCLEOTIDE SEQUENCE [LARGE SCALE GENOMIC DNA]</scope>
    <source>
        <strain evidence="3">SpSt-747</strain>
    </source>
</reference>
<dbReference type="SUPFAM" id="SSF51905">
    <property type="entry name" value="FAD/NAD(P)-binding domain"/>
    <property type="match status" value="1"/>
</dbReference>
<sequence length="418" mass="45858">MPRSVDAEVVVIGGGPAGMAAALSAWEWGARRVFLLERNPHLGGILNQCIHPGFGLRLFGEELTGPEYAERYIEALEKTGVEVLTDTTVLEVGEDRRVVAVNREGVWIFHARTVVFAVGCRERTRGMIRLPGTRPAGIFTAGCAQYLVNIEGYLPGRRAVILGSGDIGLIMARRLTLEGVKVEAVVEIRPILSGLLRNYVQCLLDFRIPLLLSHTVLEVLGKERVEGVVVGKVDEKGNPVGEKRLLPCDTLLLSVGLVPESELLKKSRIPLCPLSGGPFVDEDFACDVPGFFACGNVVGVFDLVDYVTESALRIGRRIGEAEGYTPPRFVLSPLEGVAALFPQRIRRGKDGFLYVRPKEGLKKARLSLIHNGREFHSVALPLCRPGEMIRLDLARVPWPEEKGEVQVVLRGEKHVDVL</sequence>
<dbReference type="EMBL" id="DTFV01000045">
    <property type="protein sequence ID" value="HGI30283.1"/>
    <property type="molecule type" value="Genomic_DNA"/>
</dbReference>
<dbReference type="Gene3D" id="3.50.50.60">
    <property type="entry name" value="FAD/NAD(P)-binding domain"/>
    <property type="match status" value="2"/>
</dbReference>
<name>A0A7V4DDD5_9BACT</name>
<dbReference type="PRINTS" id="PR00469">
    <property type="entry name" value="PNDRDTASEII"/>
</dbReference>
<evidence type="ECO:0000259" key="2">
    <source>
        <dbReference type="Pfam" id="PF07992"/>
    </source>
</evidence>
<dbReference type="PRINTS" id="PR00368">
    <property type="entry name" value="FADPNR"/>
</dbReference>
<evidence type="ECO:0000313" key="3">
    <source>
        <dbReference type="EMBL" id="HGI30283.1"/>
    </source>
</evidence>
<protein>
    <submittedName>
        <fullName evidence="3">FAD-dependent oxidoreductase</fullName>
    </submittedName>
</protein>
<dbReference type="PANTHER" id="PTHR42949">
    <property type="entry name" value="ANAEROBIC GLYCEROL-3-PHOSPHATE DEHYDROGENASE SUBUNIT B"/>
    <property type="match status" value="1"/>
</dbReference>
<keyword evidence="1" id="KW-0560">Oxidoreductase</keyword>
<proteinExistence type="predicted"/>
<dbReference type="AlphaFoldDB" id="A0A7V4DDD5"/>
<feature type="domain" description="FAD/NAD(P)-binding" evidence="2">
    <location>
        <begin position="8"/>
        <end position="304"/>
    </location>
</feature>
<comment type="caution">
    <text evidence="3">The sequence shown here is derived from an EMBL/GenBank/DDBJ whole genome shotgun (WGS) entry which is preliminary data.</text>
</comment>
<dbReference type="InterPro" id="IPR051691">
    <property type="entry name" value="Metab_Enz_Cyan_OpOx_G3PDH"/>
</dbReference>
<evidence type="ECO:0000256" key="1">
    <source>
        <dbReference type="ARBA" id="ARBA00023002"/>
    </source>
</evidence>
<dbReference type="GO" id="GO:0016491">
    <property type="term" value="F:oxidoreductase activity"/>
    <property type="evidence" value="ECO:0007669"/>
    <property type="project" value="UniProtKB-KW"/>
</dbReference>
<accession>A0A7V4DDD5</accession>
<gene>
    <name evidence="3" type="ORF">ENV30_03080</name>
</gene>
<dbReference type="PANTHER" id="PTHR42949:SF3">
    <property type="entry name" value="ANAEROBIC GLYCEROL-3-PHOSPHATE DEHYDROGENASE SUBUNIT B"/>
    <property type="match status" value="1"/>
</dbReference>
<dbReference type="InterPro" id="IPR023753">
    <property type="entry name" value="FAD/NAD-binding_dom"/>
</dbReference>
<dbReference type="Pfam" id="PF07992">
    <property type="entry name" value="Pyr_redox_2"/>
    <property type="match status" value="1"/>
</dbReference>